<dbReference type="AlphaFoldDB" id="A0A0E0DAH4"/>
<dbReference type="EnsemblPlants" id="OMERI04G01770.1">
    <property type="protein sequence ID" value="OMERI04G01770.1"/>
    <property type="gene ID" value="OMERI04G01770"/>
</dbReference>
<sequence length="69" mass="7577">MAGAASAGRGWIWHGTAASAVLAGGRRGGSTSTAERWRARRRWIRHSTIAGVATRDDYGLEARRLYLHR</sequence>
<proteinExistence type="predicted"/>
<dbReference type="HOGENOM" id="CLU_2780148_0_0_1"/>
<accession>A0A0E0DAH4</accession>
<name>A0A0E0DAH4_9ORYZ</name>
<dbReference type="Gramene" id="OMERI04G01770.1">
    <property type="protein sequence ID" value="OMERI04G01770.1"/>
    <property type="gene ID" value="OMERI04G01770"/>
</dbReference>
<protein>
    <submittedName>
        <fullName evidence="1">Uncharacterized protein</fullName>
    </submittedName>
</protein>
<organism evidence="1">
    <name type="scientific">Oryza meridionalis</name>
    <dbReference type="NCBI Taxonomy" id="40149"/>
    <lineage>
        <taxon>Eukaryota</taxon>
        <taxon>Viridiplantae</taxon>
        <taxon>Streptophyta</taxon>
        <taxon>Embryophyta</taxon>
        <taxon>Tracheophyta</taxon>
        <taxon>Spermatophyta</taxon>
        <taxon>Magnoliopsida</taxon>
        <taxon>Liliopsida</taxon>
        <taxon>Poales</taxon>
        <taxon>Poaceae</taxon>
        <taxon>BOP clade</taxon>
        <taxon>Oryzoideae</taxon>
        <taxon>Oryzeae</taxon>
        <taxon>Oryzinae</taxon>
        <taxon>Oryza</taxon>
    </lineage>
</organism>
<evidence type="ECO:0000313" key="1">
    <source>
        <dbReference type="EnsemblPlants" id="OMERI04G01770.1"/>
    </source>
</evidence>
<evidence type="ECO:0000313" key="2">
    <source>
        <dbReference type="Proteomes" id="UP000008021"/>
    </source>
</evidence>
<reference evidence="1" key="2">
    <citation type="submission" date="2018-05" db="EMBL/GenBank/DDBJ databases">
        <title>OmerRS3 (Oryza meridionalis Reference Sequence Version 3).</title>
        <authorList>
            <person name="Zhang J."/>
            <person name="Kudrna D."/>
            <person name="Lee S."/>
            <person name="Talag J."/>
            <person name="Welchert J."/>
            <person name="Wing R.A."/>
        </authorList>
    </citation>
    <scope>NUCLEOTIDE SEQUENCE [LARGE SCALE GENOMIC DNA]</scope>
    <source>
        <strain evidence="1">cv. OR44</strain>
    </source>
</reference>
<keyword evidence="2" id="KW-1185">Reference proteome</keyword>
<reference evidence="1" key="1">
    <citation type="submission" date="2015-04" db="UniProtKB">
        <authorList>
            <consortium name="EnsemblPlants"/>
        </authorList>
    </citation>
    <scope>IDENTIFICATION</scope>
</reference>
<dbReference type="Proteomes" id="UP000008021">
    <property type="component" value="Chromosome 4"/>
</dbReference>